<keyword evidence="3" id="KW-1185">Reference proteome</keyword>
<gene>
    <name evidence="2" type="ORF">BES34_009885</name>
</gene>
<feature type="region of interest" description="Disordered" evidence="1">
    <location>
        <begin position="35"/>
        <end position="63"/>
    </location>
</feature>
<comment type="caution">
    <text evidence="2">The sequence shown here is derived from an EMBL/GenBank/DDBJ whole genome shotgun (WGS) entry which is preliminary data.</text>
</comment>
<name>A0ABX4YJ58_9LEPT</name>
<evidence type="ECO:0000313" key="2">
    <source>
        <dbReference type="EMBL" id="PNV75184.1"/>
    </source>
</evidence>
<dbReference type="Proteomes" id="UP000094669">
    <property type="component" value="Unassembled WGS sequence"/>
</dbReference>
<evidence type="ECO:0000313" key="3">
    <source>
        <dbReference type="Proteomes" id="UP000094669"/>
    </source>
</evidence>
<proteinExistence type="predicted"/>
<reference evidence="2" key="1">
    <citation type="submission" date="2018-01" db="EMBL/GenBank/DDBJ databases">
        <title>Genomic characterization of Leptospira inadai serogroup Lyme isolated from captured rat in Brazil and comparative analysis with human reference strain.</title>
        <authorList>
            <person name="Moreno L.Z."/>
            <person name="Loureiro A.P."/>
            <person name="Miraglia F."/>
            <person name="Kremer F.S."/>
            <person name="Eslabao M.R."/>
            <person name="Dellagostin O.A."/>
            <person name="Lilenbaum W."/>
            <person name="Moreno A.M."/>
        </authorList>
    </citation>
    <scope>NUCLEOTIDE SEQUENCE [LARGE SCALE GENOMIC DNA]</scope>
    <source>
        <strain evidence="2">M34/99</strain>
    </source>
</reference>
<organism evidence="2 3">
    <name type="scientific">Leptospira inadai serovar Lyme</name>
    <dbReference type="NCBI Taxonomy" id="293084"/>
    <lineage>
        <taxon>Bacteria</taxon>
        <taxon>Pseudomonadati</taxon>
        <taxon>Spirochaetota</taxon>
        <taxon>Spirochaetia</taxon>
        <taxon>Leptospirales</taxon>
        <taxon>Leptospiraceae</taxon>
        <taxon>Leptospira</taxon>
    </lineage>
</organism>
<accession>A0ABX4YJ58</accession>
<protein>
    <submittedName>
        <fullName evidence="2">Uncharacterized protein</fullName>
    </submittedName>
</protein>
<dbReference type="EMBL" id="MCRM02000008">
    <property type="protein sequence ID" value="PNV75184.1"/>
    <property type="molecule type" value="Genomic_DNA"/>
</dbReference>
<evidence type="ECO:0000256" key="1">
    <source>
        <dbReference type="SAM" id="MobiDB-lite"/>
    </source>
</evidence>
<sequence length="63" mass="6983">MVLQTSKRMQRSAKSGFVWEWVYLDGKTGRICLTRKTRSKSTGQKPVVKSKKAPAPEGADQGS</sequence>